<name>A0A168BID0_9HYPO</name>
<evidence type="ECO:0000256" key="2">
    <source>
        <dbReference type="ARBA" id="ARBA00022723"/>
    </source>
</evidence>
<dbReference type="GO" id="GO:0020037">
    <property type="term" value="F:heme binding"/>
    <property type="evidence" value="ECO:0007669"/>
    <property type="project" value="InterPro"/>
</dbReference>
<accession>A0A168BID0</accession>
<organism evidence="5 6">
    <name type="scientific">Moelleriella libera RCEF 2490</name>
    <dbReference type="NCBI Taxonomy" id="1081109"/>
    <lineage>
        <taxon>Eukaryota</taxon>
        <taxon>Fungi</taxon>
        <taxon>Dikarya</taxon>
        <taxon>Ascomycota</taxon>
        <taxon>Pezizomycotina</taxon>
        <taxon>Sordariomycetes</taxon>
        <taxon>Hypocreomycetidae</taxon>
        <taxon>Hypocreales</taxon>
        <taxon>Clavicipitaceae</taxon>
        <taxon>Moelleriella</taxon>
    </lineage>
</organism>
<dbReference type="AlphaFoldDB" id="A0A168BID0"/>
<evidence type="ECO:0000256" key="4">
    <source>
        <dbReference type="PIRSR" id="PIRSR602401-1"/>
    </source>
</evidence>
<reference evidence="5 6" key="1">
    <citation type="journal article" date="2016" name="Genome Biol. Evol.">
        <title>Divergent and convergent evolution of fungal pathogenicity.</title>
        <authorList>
            <person name="Shang Y."/>
            <person name="Xiao G."/>
            <person name="Zheng P."/>
            <person name="Cen K."/>
            <person name="Zhan S."/>
            <person name="Wang C."/>
        </authorList>
    </citation>
    <scope>NUCLEOTIDE SEQUENCE [LARGE SCALE GENOMIC DNA]</scope>
    <source>
        <strain evidence="5 6">RCEF 2490</strain>
    </source>
</reference>
<evidence type="ECO:0000256" key="1">
    <source>
        <dbReference type="ARBA" id="ARBA00022617"/>
    </source>
</evidence>
<dbReference type="CDD" id="cd11051">
    <property type="entry name" value="CYP59-like"/>
    <property type="match status" value="1"/>
</dbReference>
<comment type="caution">
    <text evidence="5">The sequence shown here is derived from an EMBL/GenBank/DDBJ whole genome shotgun (WGS) entry which is preliminary data.</text>
</comment>
<dbReference type="InterPro" id="IPR002401">
    <property type="entry name" value="Cyt_P450_E_grp-I"/>
</dbReference>
<dbReference type="GO" id="GO:0005506">
    <property type="term" value="F:iron ion binding"/>
    <property type="evidence" value="ECO:0007669"/>
    <property type="project" value="InterPro"/>
</dbReference>
<keyword evidence="1 4" id="KW-0349">Heme</keyword>
<proteinExistence type="predicted"/>
<dbReference type="OrthoDB" id="10029320at2759"/>
<dbReference type="PRINTS" id="PR00385">
    <property type="entry name" value="P450"/>
</dbReference>
<feature type="binding site" description="axial binding residue" evidence="4">
    <location>
        <position position="487"/>
    </location>
    <ligand>
        <name>heme</name>
        <dbReference type="ChEBI" id="CHEBI:30413"/>
    </ligand>
    <ligandPart>
        <name>Fe</name>
        <dbReference type="ChEBI" id="CHEBI:18248"/>
    </ligandPart>
</feature>
<dbReference type="PANTHER" id="PTHR24305">
    <property type="entry name" value="CYTOCHROME P450"/>
    <property type="match status" value="1"/>
</dbReference>
<sequence length="567" mass="63708">MAVLAFGFAQATATIITASVFAVAAYVYNKLRETRITRNAHLPQLRPSWLWGHMLLFDKFTKQGVVDRHPDVIFREMHEELGRPPVFVLDNRPAVPSMVIVASHEVAEQISRSSNVFPHSVPKSPSTERIMDLIGPRSILLKQGDEWKASRKRFNPGFAPHHLMTLWPVIFDKANLYLQILDHFALTKEQFQLDQHTTNLTFDIIGAVTMGVDMNAQQRDPKQQGELVRLYKQLIKSMSFIPHWKTLVSFADDKLQPPWWLIPRTYMKRRRLGQLIQEKMETIVQSSFGASQEISDTAGARSILALSLQGMTSLTPDVLADTCDQLKTFLFAGHDTTSTLICWTVYELSRTPRALKAVRDELDQIFGSETARDSAAICQKLLSPGGVELIHKMAYISAVLKEVLRLYPPAGSIRIANPGMGLVVTTPQCDYKLDGNWVYLNHHIIQRDRTVFGETADDFVPERWLLAGEAGFPSGAWRPFERGPRHCIGLELANMEARVIVALLAHRYTFEKVGLGELDLGEGGKPALNDKGQFATKSELYVLTEPDYSNQWQAGGWNVSEGAPSFA</sequence>
<comment type="cofactor">
    <cofactor evidence="4">
        <name>heme</name>
        <dbReference type="ChEBI" id="CHEBI:30413"/>
    </cofactor>
</comment>
<dbReference type="GO" id="GO:0016705">
    <property type="term" value="F:oxidoreductase activity, acting on paired donors, with incorporation or reduction of molecular oxygen"/>
    <property type="evidence" value="ECO:0007669"/>
    <property type="project" value="InterPro"/>
</dbReference>
<keyword evidence="6" id="KW-1185">Reference proteome</keyword>
<dbReference type="Pfam" id="PF00067">
    <property type="entry name" value="p450"/>
    <property type="match status" value="1"/>
</dbReference>
<protein>
    <submittedName>
        <fullName evidence="5">Cytochrome P450</fullName>
    </submittedName>
</protein>
<dbReference type="SUPFAM" id="SSF48264">
    <property type="entry name" value="Cytochrome P450"/>
    <property type="match status" value="1"/>
</dbReference>
<dbReference type="PRINTS" id="PR00463">
    <property type="entry name" value="EP450I"/>
</dbReference>
<dbReference type="EMBL" id="AZGY01000009">
    <property type="protein sequence ID" value="KZZ95347.1"/>
    <property type="molecule type" value="Genomic_DNA"/>
</dbReference>
<dbReference type="InterPro" id="IPR001128">
    <property type="entry name" value="Cyt_P450"/>
</dbReference>
<dbReference type="Gene3D" id="1.10.630.10">
    <property type="entry name" value="Cytochrome P450"/>
    <property type="match status" value="1"/>
</dbReference>
<dbReference type="Proteomes" id="UP000078544">
    <property type="component" value="Unassembled WGS sequence"/>
</dbReference>
<dbReference type="InterPro" id="IPR050121">
    <property type="entry name" value="Cytochrome_P450_monoxygenase"/>
</dbReference>
<dbReference type="GO" id="GO:0004497">
    <property type="term" value="F:monooxygenase activity"/>
    <property type="evidence" value="ECO:0007669"/>
    <property type="project" value="InterPro"/>
</dbReference>
<evidence type="ECO:0000313" key="5">
    <source>
        <dbReference type="EMBL" id="KZZ95347.1"/>
    </source>
</evidence>
<evidence type="ECO:0000256" key="3">
    <source>
        <dbReference type="ARBA" id="ARBA00023004"/>
    </source>
</evidence>
<dbReference type="InterPro" id="IPR036396">
    <property type="entry name" value="Cyt_P450_sf"/>
</dbReference>
<gene>
    <name evidence="5" type="ORF">AAL_04578</name>
</gene>
<keyword evidence="2 4" id="KW-0479">Metal-binding</keyword>
<evidence type="ECO:0000313" key="6">
    <source>
        <dbReference type="Proteomes" id="UP000078544"/>
    </source>
</evidence>
<keyword evidence="3 4" id="KW-0408">Iron</keyword>
<dbReference type="STRING" id="1081109.A0A168BID0"/>
<dbReference type="PANTHER" id="PTHR24305:SF222">
    <property type="entry name" value="CYTOCHROME P450 MONOOXYGENASE STCS"/>
    <property type="match status" value="1"/>
</dbReference>